<evidence type="ECO:0000313" key="1">
    <source>
        <dbReference type="EMBL" id="MPC24763.1"/>
    </source>
</evidence>
<proteinExistence type="predicted"/>
<name>A0A5B7DUY2_PORTR</name>
<comment type="caution">
    <text evidence="1">The sequence shown here is derived from an EMBL/GenBank/DDBJ whole genome shotgun (WGS) entry which is preliminary data.</text>
</comment>
<protein>
    <submittedName>
        <fullName evidence="1">Uncharacterized protein</fullName>
    </submittedName>
</protein>
<gene>
    <name evidence="1" type="ORF">E2C01_017857</name>
</gene>
<dbReference type="Proteomes" id="UP000324222">
    <property type="component" value="Unassembled WGS sequence"/>
</dbReference>
<evidence type="ECO:0000313" key="2">
    <source>
        <dbReference type="Proteomes" id="UP000324222"/>
    </source>
</evidence>
<reference evidence="1 2" key="1">
    <citation type="submission" date="2019-05" db="EMBL/GenBank/DDBJ databases">
        <title>Another draft genome of Portunus trituberculatus and its Hox gene families provides insights of decapod evolution.</title>
        <authorList>
            <person name="Jeong J.-H."/>
            <person name="Song I."/>
            <person name="Kim S."/>
            <person name="Choi T."/>
            <person name="Kim D."/>
            <person name="Ryu S."/>
            <person name="Kim W."/>
        </authorList>
    </citation>
    <scope>NUCLEOTIDE SEQUENCE [LARGE SCALE GENOMIC DNA]</scope>
    <source>
        <tissue evidence="1">Muscle</tissue>
    </source>
</reference>
<accession>A0A5B7DUY2</accession>
<dbReference type="EMBL" id="VSRR010001370">
    <property type="protein sequence ID" value="MPC24763.1"/>
    <property type="molecule type" value="Genomic_DNA"/>
</dbReference>
<keyword evidence="2" id="KW-1185">Reference proteome</keyword>
<organism evidence="1 2">
    <name type="scientific">Portunus trituberculatus</name>
    <name type="common">Swimming crab</name>
    <name type="synonym">Neptunus trituberculatus</name>
    <dbReference type="NCBI Taxonomy" id="210409"/>
    <lineage>
        <taxon>Eukaryota</taxon>
        <taxon>Metazoa</taxon>
        <taxon>Ecdysozoa</taxon>
        <taxon>Arthropoda</taxon>
        <taxon>Crustacea</taxon>
        <taxon>Multicrustacea</taxon>
        <taxon>Malacostraca</taxon>
        <taxon>Eumalacostraca</taxon>
        <taxon>Eucarida</taxon>
        <taxon>Decapoda</taxon>
        <taxon>Pleocyemata</taxon>
        <taxon>Brachyura</taxon>
        <taxon>Eubrachyura</taxon>
        <taxon>Portunoidea</taxon>
        <taxon>Portunidae</taxon>
        <taxon>Portuninae</taxon>
        <taxon>Portunus</taxon>
    </lineage>
</organism>
<sequence length="72" mass="7402">MNSVNKNKNSTESASQHGLLPFIFVASHVTATTVTIKKSEGASGAPLCVTATITKEDVQASLVAVVTMGQLA</sequence>
<dbReference type="AlphaFoldDB" id="A0A5B7DUY2"/>